<dbReference type="HOGENOM" id="CLU_2388663_0_0_1"/>
<dbReference type="AlphaFoldDB" id="B7QHQ5"/>
<sequence length="94" mass="11071">MRRVRVLPNKYEVPLPSINRLADISIGLKELREQVRAAETRRGARRAADKLALQTYISHKKEIYKRRFFDNTLGSSLLFEARSGTLRTKWWQVK</sequence>
<evidence type="ECO:0000313" key="2">
    <source>
        <dbReference type="EnsemblMetazoa" id="ISCW013618-PA"/>
    </source>
</evidence>
<reference evidence="1 3" key="1">
    <citation type="submission" date="2008-03" db="EMBL/GenBank/DDBJ databases">
        <title>Annotation of Ixodes scapularis.</title>
        <authorList>
            <consortium name="Ixodes scapularis Genome Project Consortium"/>
            <person name="Caler E."/>
            <person name="Hannick L.I."/>
            <person name="Bidwell S."/>
            <person name="Joardar V."/>
            <person name="Thiagarajan M."/>
            <person name="Amedeo P."/>
            <person name="Galinsky K.J."/>
            <person name="Schobel S."/>
            <person name="Inman J."/>
            <person name="Hostetler J."/>
            <person name="Miller J."/>
            <person name="Hammond M."/>
            <person name="Megy K."/>
            <person name="Lawson D."/>
            <person name="Kodira C."/>
            <person name="Sutton G."/>
            <person name="Meyer J."/>
            <person name="Hill C.A."/>
            <person name="Birren B."/>
            <person name="Nene V."/>
            <person name="Collins F."/>
            <person name="Alarcon-Chaidez F."/>
            <person name="Wikel S."/>
            <person name="Strausberg R."/>
        </authorList>
    </citation>
    <scope>NUCLEOTIDE SEQUENCE [LARGE SCALE GENOMIC DNA]</scope>
    <source>
        <strain evidence="3">Wikel</strain>
        <strain evidence="1">Wikel colony</strain>
    </source>
</reference>
<dbReference type="VEuPathDB" id="VectorBase:ISCW013618"/>
<protein>
    <submittedName>
        <fullName evidence="1 2">Uncharacterized protein</fullName>
    </submittedName>
</protein>
<dbReference type="EMBL" id="ABJB010208288">
    <property type="status" value="NOT_ANNOTATED_CDS"/>
    <property type="molecule type" value="Genomic_DNA"/>
</dbReference>
<dbReference type="PaxDb" id="6945-B7QHQ5"/>
<accession>B7QHQ5</accession>
<gene>
    <name evidence="1" type="ORF">IscW_ISCW013618</name>
</gene>
<name>B7QHQ5_IXOSC</name>
<evidence type="ECO:0000313" key="1">
    <source>
        <dbReference type="EMBL" id="EEC18377.1"/>
    </source>
</evidence>
<reference evidence="2" key="2">
    <citation type="submission" date="2020-05" db="UniProtKB">
        <authorList>
            <consortium name="EnsemblMetazoa"/>
        </authorList>
    </citation>
    <scope>IDENTIFICATION</scope>
    <source>
        <strain evidence="2">wikel</strain>
    </source>
</reference>
<proteinExistence type="predicted"/>
<dbReference type="VEuPathDB" id="VectorBase:ISCI013618"/>
<dbReference type="EnsemblMetazoa" id="ISCW013618-RA">
    <property type="protein sequence ID" value="ISCW013618-PA"/>
    <property type="gene ID" value="ISCW013618"/>
</dbReference>
<dbReference type="Proteomes" id="UP000001555">
    <property type="component" value="Unassembled WGS sequence"/>
</dbReference>
<dbReference type="EMBL" id="DS940907">
    <property type="protein sequence ID" value="EEC18377.1"/>
    <property type="molecule type" value="Genomic_DNA"/>
</dbReference>
<organism>
    <name type="scientific">Ixodes scapularis</name>
    <name type="common">Black-legged tick</name>
    <name type="synonym">Deer tick</name>
    <dbReference type="NCBI Taxonomy" id="6945"/>
    <lineage>
        <taxon>Eukaryota</taxon>
        <taxon>Metazoa</taxon>
        <taxon>Ecdysozoa</taxon>
        <taxon>Arthropoda</taxon>
        <taxon>Chelicerata</taxon>
        <taxon>Arachnida</taxon>
        <taxon>Acari</taxon>
        <taxon>Parasitiformes</taxon>
        <taxon>Ixodida</taxon>
        <taxon>Ixodoidea</taxon>
        <taxon>Ixodidae</taxon>
        <taxon>Ixodinae</taxon>
        <taxon>Ixodes</taxon>
    </lineage>
</organism>
<dbReference type="InParanoid" id="B7QHQ5"/>
<keyword evidence="3" id="KW-1185">Reference proteome</keyword>
<evidence type="ECO:0000313" key="3">
    <source>
        <dbReference type="Proteomes" id="UP000001555"/>
    </source>
</evidence>